<sequence>MTSEAADYLARARRAHGEPGGAFTEIYTWALALVLLAVMTTSGWGDVLARGTCTGAGCVHGGGATAAIALGLLVLAGIARLAVAFGPVGAGVPQLTWLLSGPAPRRPVLRGRLWAMAIGLSVLGSLCGPAALATGGLPVLPHSLAWGIPAGAVAALLVTAGVAAAQSDPRARRRAARAPLALGLVGVACAGFARLATALGTGSGDVTAGAGGAGTAVGALGSLAAQAGPLSAGLLALGLAAALALLVRADRRIDEVDGIELRRAGESSEAAYESALMMDAGAAMHRAAQSRLGARGSFRSRRGRGTGLAALLLRDLERVRRQGDRLLLGIPLLVAGALLAAMAPPVVTLSALGLGAAVLARSVGEGLGAWALSSGLRRDLPLPDDAVRLAHLVGPVVVAAAWSGLVVPLIGLSWWVAPALVLSATASLLASSRPMGLEMMAVMIPTPFGLAPAGALGVARGYETATLAMLGPALMPGPAAPAIPLLALAWQWCRCSADRRR</sequence>
<accession>A0A6I3IRP1</accession>
<feature type="transmembrane region" description="Helical" evidence="1">
    <location>
        <begin position="177"/>
        <end position="196"/>
    </location>
</feature>
<feature type="transmembrane region" description="Helical" evidence="1">
    <location>
        <begin position="26"/>
        <end position="45"/>
    </location>
</feature>
<feature type="transmembrane region" description="Helical" evidence="1">
    <location>
        <begin position="442"/>
        <end position="462"/>
    </location>
</feature>
<keyword evidence="1" id="KW-0812">Transmembrane</keyword>
<feature type="transmembrane region" description="Helical" evidence="1">
    <location>
        <begin position="57"/>
        <end position="78"/>
    </location>
</feature>
<feature type="transmembrane region" description="Helical" evidence="1">
    <location>
        <begin position="474"/>
        <end position="493"/>
    </location>
</feature>
<keyword evidence="1" id="KW-1133">Transmembrane helix</keyword>
<dbReference type="Pfam" id="PF19814">
    <property type="entry name" value="DUF6297"/>
    <property type="match status" value="1"/>
</dbReference>
<organism evidence="2 3">
    <name type="scientific">Arsenicicoccus cauae</name>
    <dbReference type="NCBI Taxonomy" id="2663847"/>
    <lineage>
        <taxon>Bacteria</taxon>
        <taxon>Bacillati</taxon>
        <taxon>Actinomycetota</taxon>
        <taxon>Actinomycetes</taxon>
        <taxon>Micrococcales</taxon>
        <taxon>Intrasporangiaceae</taxon>
        <taxon>Arsenicicoccus</taxon>
    </lineage>
</organism>
<keyword evidence="1" id="KW-0472">Membrane</keyword>
<gene>
    <name evidence="2" type="ORF">GGG17_05070</name>
</gene>
<evidence type="ECO:0000313" key="2">
    <source>
        <dbReference type="EMBL" id="MTB71349.1"/>
    </source>
</evidence>
<feature type="transmembrane region" description="Helical" evidence="1">
    <location>
        <begin position="144"/>
        <end position="165"/>
    </location>
</feature>
<feature type="transmembrane region" description="Helical" evidence="1">
    <location>
        <begin position="230"/>
        <end position="247"/>
    </location>
</feature>
<feature type="transmembrane region" description="Helical" evidence="1">
    <location>
        <begin position="84"/>
        <end position="101"/>
    </location>
</feature>
<evidence type="ECO:0000256" key="1">
    <source>
        <dbReference type="SAM" id="Phobius"/>
    </source>
</evidence>
<proteinExistence type="predicted"/>
<evidence type="ECO:0000313" key="3">
    <source>
        <dbReference type="Proteomes" id="UP000431092"/>
    </source>
</evidence>
<protein>
    <submittedName>
        <fullName evidence="2">Uncharacterized protein</fullName>
    </submittedName>
</protein>
<feature type="transmembrane region" description="Helical" evidence="1">
    <location>
        <begin position="412"/>
        <end position="430"/>
    </location>
</feature>
<keyword evidence="3" id="KW-1185">Reference proteome</keyword>
<name>A0A6I3IRP1_9MICO</name>
<reference evidence="2 3" key="1">
    <citation type="submission" date="2019-11" db="EMBL/GenBank/DDBJ databases">
        <title>Whole genome sequencing identifies a novel species of the genus Arsenicicoccus isolated from human blood.</title>
        <authorList>
            <person name="Jeong J.H."/>
            <person name="Kweon O.J."/>
            <person name="Kim H.R."/>
            <person name="Kim T.-H."/>
            <person name="Ha S.-M."/>
            <person name="Lee M.-K."/>
        </authorList>
    </citation>
    <scope>NUCLEOTIDE SEQUENCE [LARGE SCALE GENOMIC DNA]</scope>
    <source>
        <strain evidence="2 3">MKL-02</strain>
    </source>
</reference>
<dbReference type="AlphaFoldDB" id="A0A6I3IRP1"/>
<dbReference type="InterPro" id="IPR046264">
    <property type="entry name" value="DUF6297"/>
</dbReference>
<dbReference type="RefSeq" id="WP_154592692.1">
    <property type="nucleotide sequence ID" value="NZ_WLVL01000019.1"/>
</dbReference>
<dbReference type="Proteomes" id="UP000431092">
    <property type="component" value="Unassembled WGS sequence"/>
</dbReference>
<comment type="caution">
    <text evidence="2">The sequence shown here is derived from an EMBL/GenBank/DDBJ whole genome shotgun (WGS) entry which is preliminary data.</text>
</comment>
<dbReference type="EMBL" id="WLVL01000019">
    <property type="protein sequence ID" value="MTB71349.1"/>
    <property type="molecule type" value="Genomic_DNA"/>
</dbReference>
<feature type="transmembrane region" description="Helical" evidence="1">
    <location>
        <begin position="326"/>
        <end position="343"/>
    </location>
</feature>
<feature type="transmembrane region" description="Helical" evidence="1">
    <location>
        <begin position="113"/>
        <end position="132"/>
    </location>
</feature>